<feature type="transmembrane region" description="Helical" evidence="15">
    <location>
        <begin position="206"/>
        <end position="226"/>
    </location>
</feature>
<dbReference type="GO" id="GO:0016887">
    <property type="term" value="F:ATP hydrolysis activity"/>
    <property type="evidence" value="ECO:0007669"/>
    <property type="project" value="InterPro"/>
</dbReference>
<dbReference type="Pfam" id="PF00664">
    <property type="entry name" value="ABC_membrane"/>
    <property type="match status" value="1"/>
</dbReference>
<evidence type="ECO:0000256" key="9">
    <source>
        <dbReference type="ARBA" id="ARBA00022840"/>
    </source>
</evidence>
<feature type="transmembrane region" description="Helical" evidence="15">
    <location>
        <begin position="168"/>
        <end position="194"/>
    </location>
</feature>
<evidence type="ECO:0000256" key="6">
    <source>
        <dbReference type="ARBA" id="ARBA00022741"/>
    </source>
</evidence>
<dbReference type="SUPFAM" id="SSF52540">
    <property type="entry name" value="P-loop containing nucleoside triphosphate hydrolases"/>
    <property type="match status" value="1"/>
</dbReference>
<dbReference type="InterPro" id="IPR003593">
    <property type="entry name" value="AAA+_ATPase"/>
</dbReference>
<dbReference type="PANTHER" id="PTHR24221:SF654">
    <property type="entry name" value="ATP-BINDING CASSETTE SUB-FAMILY B MEMBER 6"/>
    <property type="match status" value="1"/>
</dbReference>
<dbReference type="PANTHER" id="PTHR24221">
    <property type="entry name" value="ATP-BINDING CASSETTE SUB-FAMILY B"/>
    <property type="match status" value="1"/>
</dbReference>
<evidence type="ECO:0000256" key="10">
    <source>
        <dbReference type="ARBA" id="ARBA00022927"/>
    </source>
</evidence>
<dbReference type="GO" id="GO:0005524">
    <property type="term" value="F:ATP binding"/>
    <property type="evidence" value="ECO:0007669"/>
    <property type="project" value="UniProtKB-KW"/>
</dbReference>
<reference evidence="19" key="1">
    <citation type="submission" date="2023-07" db="EMBL/GenBank/DDBJ databases">
        <title>Complete genome sequence of Ligilactobacillus salivarius SRCM217594 isolated from Gallus gallus domesticus feces.</title>
        <authorList>
            <person name="Yang H.-G."/>
            <person name="Ryu M.-S."/>
            <person name="Ha G.-S."/>
            <person name="Yang H.-J."/>
            <person name="Jeong D.-Y."/>
        </authorList>
    </citation>
    <scope>NUCLEOTIDE SEQUENCE</scope>
    <source>
        <strain evidence="19">SRCM217594</strain>
    </source>
</reference>
<keyword evidence="8" id="KW-0788">Thiol protease</keyword>
<evidence type="ECO:0000259" key="17">
    <source>
        <dbReference type="PROSITE" id="PS50929"/>
    </source>
</evidence>
<keyword evidence="11" id="KW-1278">Translocase</keyword>
<dbReference type="InterPro" id="IPR039421">
    <property type="entry name" value="Type_1_exporter"/>
</dbReference>
<evidence type="ECO:0000259" key="18">
    <source>
        <dbReference type="PROSITE" id="PS50990"/>
    </source>
</evidence>
<evidence type="ECO:0000256" key="11">
    <source>
        <dbReference type="ARBA" id="ARBA00022967"/>
    </source>
</evidence>
<evidence type="ECO:0000256" key="15">
    <source>
        <dbReference type="SAM" id="Phobius"/>
    </source>
</evidence>
<keyword evidence="7" id="KW-0378">Hydrolase</keyword>
<dbReference type="InterPro" id="IPR036640">
    <property type="entry name" value="ABC1_TM_sf"/>
</dbReference>
<keyword evidence="4" id="KW-0645">Protease</keyword>
<feature type="transmembrane region" description="Helical" evidence="15">
    <location>
        <begin position="279"/>
        <end position="303"/>
    </location>
</feature>
<name>A0AAW7N9M7_9LACO</name>
<dbReference type="GO" id="GO:0043214">
    <property type="term" value="F:ABC-type bacteriocin transporter activity"/>
    <property type="evidence" value="ECO:0007669"/>
    <property type="project" value="InterPro"/>
</dbReference>
<keyword evidence="9" id="KW-0067">ATP-binding</keyword>
<dbReference type="PROSITE" id="PS50929">
    <property type="entry name" value="ABC_TM1F"/>
    <property type="match status" value="1"/>
</dbReference>
<evidence type="ECO:0000256" key="3">
    <source>
        <dbReference type="ARBA" id="ARBA00022475"/>
    </source>
</evidence>
<evidence type="ECO:0000256" key="14">
    <source>
        <dbReference type="ARBA" id="ARBA00043264"/>
    </source>
</evidence>
<keyword evidence="3" id="KW-1003">Cell membrane</keyword>
<evidence type="ECO:0000256" key="5">
    <source>
        <dbReference type="ARBA" id="ARBA00022692"/>
    </source>
</evidence>
<dbReference type="CDD" id="cd18570">
    <property type="entry name" value="ABC_6TM_PCAT1_LagD_like"/>
    <property type="match status" value="1"/>
</dbReference>
<evidence type="ECO:0000256" key="7">
    <source>
        <dbReference type="ARBA" id="ARBA00022801"/>
    </source>
</evidence>
<dbReference type="GO" id="GO:0015031">
    <property type="term" value="P:protein transport"/>
    <property type="evidence" value="ECO:0007669"/>
    <property type="project" value="UniProtKB-KW"/>
</dbReference>
<evidence type="ECO:0000256" key="8">
    <source>
        <dbReference type="ARBA" id="ARBA00022807"/>
    </source>
</evidence>
<dbReference type="InterPro" id="IPR011527">
    <property type="entry name" value="ABC1_TM_dom"/>
</dbReference>
<evidence type="ECO:0000313" key="19">
    <source>
        <dbReference type="EMBL" id="MDN4834442.1"/>
    </source>
</evidence>
<dbReference type="InterPro" id="IPR005074">
    <property type="entry name" value="Peptidase_C39"/>
</dbReference>
<feature type="domain" description="Peptidase C39" evidence="18">
    <location>
        <begin position="12"/>
        <end position="139"/>
    </location>
</feature>
<dbReference type="InterPro" id="IPR027417">
    <property type="entry name" value="P-loop_NTPase"/>
</dbReference>
<evidence type="ECO:0000256" key="13">
    <source>
        <dbReference type="ARBA" id="ARBA00023136"/>
    </source>
</evidence>
<dbReference type="GO" id="GO:0008234">
    <property type="term" value="F:cysteine-type peptidase activity"/>
    <property type="evidence" value="ECO:0007669"/>
    <property type="project" value="UniProtKB-KW"/>
</dbReference>
<dbReference type="Gene3D" id="3.90.70.10">
    <property type="entry name" value="Cysteine proteinases"/>
    <property type="match status" value="1"/>
</dbReference>
<dbReference type="GO" id="GO:0034040">
    <property type="term" value="F:ATPase-coupled lipid transmembrane transporter activity"/>
    <property type="evidence" value="ECO:0007669"/>
    <property type="project" value="TreeGrafter"/>
</dbReference>
<comment type="caution">
    <text evidence="19">The sequence shown here is derived from an EMBL/GenBank/DDBJ whole genome shotgun (WGS) entry which is preliminary data.</text>
</comment>
<keyword evidence="5 15" id="KW-0812">Transmembrane</keyword>
<evidence type="ECO:0000256" key="1">
    <source>
        <dbReference type="ARBA" id="ARBA00004651"/>
    </source>
</evidence>
<evidence type="ECO:0000256" key="4">
    <source>
        <dbReference type="ARBA" id="ARBA00022670"/>
    </source>
</evidence>
<dbReference type="CDD" id="cd02418">
    <property type="entry name" value="Peptidase_C39B"/>
    <property type="match status" value="1"/>
</dbReference>
<keyword evidence="6" id="KW-0547">Nucleotide-binding</keyword>
<dbReference type="Gene3D" id="3.40.50.300">
    <property type="entry name" value="P-loop containing nucleotide triphosphate hydrolases"/>
    <property type="match status" value="1"/>
</dbReference>
<dbReference type="GO" id="GO:0006508">
    <property type="term" value="P:proteolysis"/>
    <property type="evidence" value="ECO:0007669"/>
    <property type="project" value="UniProtKB-KW"/>
</dbReference>
<dbReference type="PROSITE" id="PS50990">
    <property type="entry name" value="PEPTIDASE_C39"/>
    <property type="match status" value="1"/>
</dbReference>
<dbReference type="SMART" id="SM00382">
    <property type="entry name" value="AAA"/>
    <property type="match status" value="1"/>
</dbReference>
<dbReference type="PROSITE" id="PS50893">
    <property type="entry name" value="ABC_TRANSPORTER_2"/>
    <property type="match status" value="1"/>
</dbReference>
<dbReference type="SUPFAM" id="SSF90123">
    <property type="entry name" value="ABC transporter transmembrane region"/>
    <property type="match status" value="1"/>
</dbReference>
<dbReference type="PROSITE" id="PS00211">
    <property type="entry name" value="ABC_TRANSPORTER_1"/>
    <property type="match status" value="1"/>
</dbReference>
<comment type="subcellular location">
    <subcellularLocation>
        <location evidence="1">Cell membrane</location>
        <topology evidence="1">Multi-pass membrane protein</topology>
    </subcellularLocation>
</comment>
<proteinExistence type="predicted"/>
<dbReference type="InterPro" id="IPR005897">
    <property type="entry name" value="Pept_C39_ABC_bacteriocin"/>
</dbReference>
<dbReference type="AlphaFoldDB" id="A0AAW7N9M7"/>
<dbReference type="InterPro" id="IPR003439">
    <property type="entry name" value="ABC_transporter-like_ATP-bd"/>
</dbReference>
<dbReference type="EMBL" id="JAUIQT010000002">
    <property type="protein sequence ID" value="MDN4834442.1"/>
    <property type="molecule type" value="Genomic_DNA"/>
</dbReference>
<dbReference type="RefSeq" id="WP_301207663.1">
    <property type="nucleotide sequence ID" value="NZ_JAUIQT010000002.1"/>
</dbReference>
<dbReference type="Pfam" id="PF03412">
    <property type="entry name" value="Peptidase_C39"/>
    <property type="match status" value="1"/>
</dbReference>
<accession>A0AAW7N9M7</accession>
<evidence type="ECO:0000259" key="16">
    <source>
        <dbReference type="PROSITE" id="PS50893"/>
    </source>
</evidence>
<dbReference type="Gene3D" id="1.20.1560.10">
    <property type="entry name" value="ABC transporter type 1, transmembrane domain"/>
    <property type="match status" value="1"/>
</dbReference>
<keyword evidence="14" id="KW-0080">Bacteriocin transport</keyword>
<dbReference type="NCBIfam" id="TIGR01193">
    <property type="entry name" value="bacteriocin_ABC"/>
    <property type="match status" value="1"/>
</dbReference>
<feature type="domain" description="ABC transporter" evidence="16">
    <location>
        <begin position="485"/>
        <end position="719"/>
    </location>
</feature>
<evidence type="ECO:0000256" key="2">
    <source>
        <dbReference type="ARBA" id="ARBA00022448"/>
    </source>
</evidence>
<organism evidence="19 20">
    <name type="scientific">Ligilactobacillus salivarius</name>
    <dbReference type="NCBI Taxonomy" id="1624"/>
    <lineage>
        <taxon>Bacteria</taxon>
        <taxon>Bacillati</taxon>
        <taxon>Bacillota</taxon>
        <taxon>Bacilli</taxon>
        <taxon>Lactobacillales</taxon>
        <taxon>Lactobacillaceae</taxon>
        <taxon>Ligilactobacillus</taxon>
    </lineage>
</organism>
<feature type="domain" description="ABC transmembrane type-1" evidence="17">
    <location>
        <begin position="172"/>
        <end position="451"/>
    </location>
</feature>
<keyword evidence="10" id="KW-0653">Protein transport</keyword>
<keyword evidence="2" id="KW-0813">Transport</keyword>
<dbReference type="Proteomes" id="UP001174888">
    <property type="component" value="Unassembled WGS sequence"/>
</dbReference>
<evidence type="ECO:0000256" key="12">
    <source>
        <dbReference type="ARBA" id="ARBA00022989"/>
    </source>
</evidence>
<gene>
    <name evidence="19" type="ORF">QYC35_09645</name>
</gene>
<sequence>MIHKYKKYYIPQVDESDCGVASLAMILKHYGSSVSLAYLRKIAKTTMEGTTALGIVKTAQELGLETQAVKADMSLFEMKDITYPFIAHVIKNGTLLHYYVVLKATSKYILIADPAQEVGITKMSYERFEEEWTGVTLFIAPGIEYKPVKEDRKKLWSLFTKLFKQKQLVLNIVLAALLITIISILGSYFLQAVIDTYIPNGMRNTMAIIALGLLVIYIFNSIFTYARDFLLAVLGQRLSIEIILSYIRHIFELPMEFFTTRKTGEIVSRFNDASKIIDALASTVISIFLDVSIVVIMGIILAIQNLKLLGITLMSLPIYAVIILTFTKAFEKLNNKQMESNAVLSSSIIEDIQGIETIKALNSEQTRYRRIDGQFVDYLKKSLAYLKTDSLQQALKLCIQQSLNVVVLWLGANLVINNQLSIGQLMTFNALLSYFVNPLQNIINLQPKLQSARVAHNRLNEVYLVESEFKDKKVIHDVQQLQGDIEFEDVDYRYGYGENVLDKINLTIKQREKLTIVGMSGSGKSTLVKLLVNFFEPTSGILKFNNHSSNEIDKHILRSYINYVPQNPYIFAGTIEDNLKLGNRINVTDEDIFNACKIAMIAEDIAKMPLQLRTELDENANTLSGGQKQRITIARALLSPAQVLIFDESTSGLDAITEKRLIDNLMQLKDKTIIFIAHRLSIAKRTDNILVLDNGKIVEQGRHDELLAQEGYYYNLVNS</sequence>
<dbReference type="Pfam" id="PF00005">
    <property type="entry name" value="ABC_tran"/>
    <property type="match status" value="1"/>
</dbReference>
<feature type="transmembrane region" description="Helical" evidence="15">
    <location>
        <begin position="309"/>
        <end position="330"/>
    </location>
</feature>
<dbReference type="GO" id="GO:0005886">
    <property type="term" value="C:plasma membrane"/>
    <property type="evidence" value="ECO:0007669"/>
    <property type="project" value="UniProtKB-SubCell"/>
</dbReference>
<dbReference type="InterPro" id="IPR017871">
    <property type="entry name" value="ABC_transporter-like_CS"/>
</dbReference>
<evidence type="ECO:0000313" key="20">
    <source>
        <dbReference type="Proteomes" id="UP001174888"/>
    </source>
</evidence>
<keyword evidence="12 15" id="KW-1133">Transmembrane helix</keyword>
<keyword evidence="13 15" id="KW-0472">Membrane</keyword>
<dbReference type="FunFam" id="3.40.50.300:FF:000854">
    <property type="entry name" value="Multidrug ABC transporter ATP-binding protein"/>
    <property type="match status" value="1"/>
</dbReference>
<protein>
    <submittedName>
        <fullName evidence="19">Peptide cleavage/export ABC transporter</fullName>
    </submittedName>
</protein>